<dbReference type="CDD" id="cd00431">
    <property type="entry name" value="cysteine_hydrolases"/>
    <property type="match status" value="1"/>
</dbReference>
<name>A0A1H2XLS3_9BACI</name>
<dbReference type="STRING" id="1122204.SAMN05421781_2814"/>
<proteinExistence type="inferred from homology"/>
<sequence length="207" mass="23283">MATEKPHVNQQSSVAFVVLDMINDLDFPDSDDLLPHALDAAENVKNLKKQAKEKDIPVIYVNDNYGRWQSNFPDLVEYCRRDGVPGKPIVEKILPDDDDYYILKPQFSGFFATPLEILLNYLGVTTIIFAGVAGNMCVHFTVNDAYMRGYKLMVPQDCTASNSMQANEEAINLMNKVLGADTRDSTEYDLEKIMQEAQELPQPSHSS</sequence>
<dbReference type="Gene3D" id="3.40.50.850">
    <property type="entry name" value="Isochorismatase-like"/>
    <property type="match status" value="1"/>
</dbReference>
<dbReference type="PANTHER" id="PTHR43540:SF6">
    <property type="entry name" value="ISOCHORISMATASE-LIKE DOMAIN-CONTAINING PROTEIN"/>
    <property type="match status" value="1"/>
</dbReference>
<dbReference type="InterPro" id="IPR000868">
    <property type="entry name" value="Isochorismatase-like_dom"/>
</dbReference>
<dbReference type="InterPro" id="IPR036380">
    <property type="entry name" value="Isochorismatase-like_sf"/>
</dbReference>
<evidence type="ECO:0000256" key="1">
    <source>
        <dbReference type="ARBA" id="ARBA00006336"/>
    </source>
</evidence>
<dbReference type="SUPFAM" id="SSF52499">
    <property type="entry name" value="Isochorismatase-like hydrolases"/>
    <property type="match status" value="1"/>
</dbReference>
<evidence type="ECO:0000313" key="5">
    <source>
        <dbReference type="Proteomes" id="UP000199488"/>
    </source>
</evidence>
<reference evidence="4 5" key="1">
    <citation type="submission" date="2016-10" db="EMBL/GenBank/DDBJ databases">
        <authorList>
            <person name="de Groot N.N."/>
        </authorList>
    </citation>
    <scope>NUCLEOTIDE SEQUENCE [LARGE SCALE GENOMIC DNA]</scope>
    <source>
        <strain evidence="4 5">DSM 23126</strain>
    </source>
</reference>
<dbReference type="Pfam" id="PF00857">
    <property type="entry name" value="Isochorismatase"/>
    <property type="match status" value="1"/>
</dbReference>
<dbReference type="AlphaFoldDB" id="A0A1H2XLS3"/>
<evidence type="ECO:0000313" key="4">
    <source>
        <dbReference type="EMBL" id="SDW93787.1"/>
    </source>
</evidence>
<evidence type="ECO:0000259" key="3">
    <source>
        <dbReference type="Pfam" id="PF00857"/>
    </source>
</evidence>
<dbReference type="GO" id="GO:0016787">
    <property type="term" value="F:hydrolase activity"/>
    <property type="evidence" value="ECO:0007669"/>
    <property type="project" value="UniProtKB-KW"/>
</dbReference>
<keyword evidence="5" id="KW-1185">Reference proteome</keyword>
<dbReference type="PANTHER" id="PTHR43540">
    <property type="entry name" value="PEROXYUREIDOACRYLATE/UREIDOACRYLATE AMIDOHYDROLASE-RELATED"/>
    <property type="match status" value="1"/>
</dbReference>
<dbReference type="OrthoDB" id="4305745at2"/>
<keyword evidence="2" id="KW-0378">Hydrolase</keyword>
<dbReference type="EMBL" id="FNNC01000007">
    <property type="protein sequence ID" value="SDW93787.1"/>
    <property type="molecule type" value="Genomic_DNA"/>
</dbReference>
<dbReference type="RefSeq" id="WP_091616432.1">
    <property type="nucleotide sequence ID" value="NZ_FNNC01000007.1"/>
</dbReference>
<dbReference type="InterPro" id="IPR050272">
    <property type="entry name" value="Isochorismatase-like_hydrls"/>
</dbReference>
<dbReference type="Proteomes" id="UP000199488">
    <property type="component" value="Unassembled WGS sequence"/>
</dbReference>
<protein>
    <submittedName>
        <fullName evidence="4">Nicotinamidase-related amidase</fullName>
    </submittedName>
</protein>
<accession>A0A1H2XLS3</accession>
<gene>
    <name evidence="4" type="ORF">SAMN05421781_2814</name>
</gene>
<evidence type="ECO:0000256" key="2">
    <source>
        <dbReference type="ARBA" id="ARBA00022801"/>
    </source>
</evidence>
<feature type="domain" description="Isochorismatase-like" evidence="3">
    <location>
        <begin position="15"/>
        <end position="178"/>
    </location>
</feature>
<comment type="similarity">
    <text evidence="1">Belongs to the isochorismatase family.</text>
</comment>
<organism evidence="4 5">
    <name type="scientific">Marinococcus luteus</name>
    <dbReference type="NCBI Taxonomy" id="1122204"/>
    <lineage>
        <taxon>Bacteria</taxon>
        <taxon>Bacillati</taxon>
        <taxon>Bacillota</taxon>
        <taxon>Bacilli</taxon>
        <taxon>Bacillales</taxon>
        <taxon>Bacillaceae</taxon>
        <taxon>Marinococcus</taxon>
    </lineage>
</organism>